<dbReference type="EMBL" id="JAAAXW010000159">
    <property type="protein sequence ID" value="KAF9541672.1"/>
    <property type="molecule type" value="Genomic_DNA"/>
</dbReference>
<feature type="compositionally biased region" description="Basic and acidic residues" evidence="1">
    <location>
        <begin position="1"/>
        <end position="20"/>
    </location>
</feature>
<dbReference type="AlphaFoldDB" id="A0A9P6K0V9"/>
<feature type="non-terminal residue" evidence="2">
    <location>
        <position position="53"/>
    </location>
</feature>
<evidence type="ECO:0000256" key="1">
    <source>
        <dbReference type="SAM" id="MobiDB-lite"/>
    </source>
</evidence>
<evidence type="ECO:0000313" key="3">
    <source>
        <dbReference type="Proteomes" id="UP000723463"/>
    </source>
</evidence>
<comment type="caution">
    <text evidence="2">The sequence shown here is derived from an EMBL/GenBank/DDBJ whole genome shotgun (WGS) entry which is preliminary data.</text>
</comment>
<reference evidence="2" key="1">
    <citation type="journal article" date="2020" name="Fungal Divers.">
        <title>Resolving the Mortierellaceae phylogeny through synthesis of multi-gene phylogenetics and phylogenomics.</title>
        <authorList>
            <person name="Vandepol N."/>
            <person name="Liber J."/>
            <person name="Desiro A."/>
            <person name="Na H."/>
            <person name="Kennedy M."/>
            <person name="Barry K."/>
            <person name="Grigoriev I.V."/>
            <person name="Miller A.N."/>
            <person name="O'Donnell K."/>
            <person name="Stajich J.E."/>
            <person name="Bonito G."/>
        </authorList>
    </citation>
    <scope>NUCLEOTIDE SEQUENCE</scope>
    <source>
        <strain evidence="2">NRRL 2591</strain>
    </source>
</reference>
<proteinExistence type="predicted"/>
<keyword evidence="3" id="KW-1185">Reference proteome</keyword>
<dbReference type="Proteomes" id="UP000723463">
    <property type="component" value="Unassembled WGS sequence"/>
</dbReference>
<organism evidence="2 3">
    <name type="scientific">Mortierella hygrophila</name>
    <dbReference type="NCBI Taxonomy" id="979708"/>
    <lineage>
        <taxon>Eukaryota</taxon>
        <taxon>Fungi</taxon>
        <taxon>Fungi incertae sedis</taxon>
        <taxon>Mucoromycota</taxon>
        <taxon>Mortierellomycotina</taxon>
        <taxon>Mortierellomycetes</taxon>
        <taxon>Mortierellales</taxon>
        <taxon>Mortierellaceae</taxon>
        <taxon>Mortierella</taxon>
    </lineage>
</organism>
<feature type="non-terminal residue" evidence="2">
    <location>
        <position position="1"/>
    </location>
</feature>
<name>A0A9P6K0V9_9FUNG</name>
<feature type="region of interest" description="Disordered" evidence="1">
    <location>
        <begin position="1"/>
        <end position="24"/>
    </location>
</feature>
<protein>
    <submittedName>
        <fullName evidence="2">Uncharacterized protein</fullName>
    </submittedName>
</protein>
<gene>
    <name evidence="2" type="ORF">EC957_002749</name>
</gene>
<sequence>HWTEEDWKRSSGQEEPRLARAVEASQPVRGSTYVTHMTLMRVLLPMEDGKCRS</sequence>
<accession>A0A9P6K0V9</accession>
<evidence type="ECO:0000313" key="2">
    <source>
        <dbReference type="EMBL" id="KAF9541672.1"/>
    </source>
</evidence>